<gene>
    <name evidence="2" type="ORF">GB037_00775</name>
    <name evidence="6" type="ORF">GB614_06520</name>
    <name evidence="3" type="ORF">GBV61_07075</name>
    <name evidence="1" type="ORF">GBX92_05595</name>
    <name evidence="4" type="ORF">GBY45_06575</name>
    <name evidence="5" type="ORF">GBZ53_07020</name>
</gene>
<reference evidence="3" key="1">
    <citation type="journal article" date="2018" name="Genome Biol.">
        <title>SKESA: strategic k-mer extension for scrupulous assemblies.</title>
        <authorList>
            <person name="Souvorov A."/>
            <person name="Agarwala R."/>
            <person name="Lipman D.J."/>
        </authorList>
    </citation>
    <scope>NUCLEOTIDE SEQUENCE</scope>
    <source>
        <strain evidence="3">Salmonella enterica</strain>
    </source>
</reference>
<evidence type="ECO:0000313" key="2">
    <source>
        <dbReference type="EMBL" id="HAB2007375.1"/>
    </source>
</evidence>
<dbReference type="EMBL" id="DAAGNR010000002">
    <property type="protein sequence ID" value="HAB3819003.1"/>
    <property type="molecule type" value="Genomic_DNA"/>
</dbReference>
<reference evidence="3" key="2">
    <citation type="submission" date="2019-10" db="EMBL/GenBank/DDBJ databases">
        <authorList>
            <consortium name="NCBI Pathogen Detection Project"/>
        </authorList>
    </citation>
    <scope>NUCLEOTIDE SEQUENCE</scope>
    <source>
        <strain evidence="3">Salmonella enterica</strain>
    </source>
</reference>
<dbReference type="AlphaFoldDB" id="A0A6Y1IPI0"/>
<dbReference type="EMBL" id="DAAFVE010000002">
    <property type="protein sequence ID" value="HAB1649557.1"/>
    <property type="molecule type" value="Genomic_DNA"/>
</dbReference>
<sequence>MNRDYPLSQITLNLARSVAGIRPSPDLQEMHFVLQDSSHTMLMPLETLLRCLREAEKQGEVPVLPVEWWALLNCKYPEISQ</sequence>
<evidence type="ECO:0000313" key="6">
    <source>
        <dbReference type="EMBL" id="HAB6333970.1"/>
    </source>
</evidence>
<dbReference type="EMBL" id="DAAGVC010000002">
    <property type="protein sequence ID" value="HAB4677945.1"/>
    <property type="molecule type" value="Genomic_DNA"/>
</dbReference>
<dbReference type="EMBL" id="DAAHJG010000002">
    <property type="protein sequence ID" value="HAB6333970.1"/>
    <property type="molecule type" value="Genomic_DNA"/>
</dbReference>
<evidence type="ECO:0000313" key="5">
    <source>
        <dbReference type="EMBL" id="HAB4677945.1"/>
    </source>
</evidence>
<comment type="caution">
    <text evidence="3">The sequence shown here is derived from an EMBL/GenBank/DDBJ whole genome shotgun (WGS) entry which is preliminary data.</text>
</comment>
<accession>A0A6Y1IPI0</accession>
<name>A0A6Y1IPI0_SALET</name>
<evidence type="ECO:0000313" key="1">
    <source>
        <dbReference type="EMBL" id="HAB1649557.1"/>
    </source>
</evidence>
<proteinExistence type="predicted"/>
<protein>
    <submittedName>
        <fullName evidence="3">Uncharacterized protein</fullName>
    </submittedName>
</protein>
<dbReference type="EMBL" id="DAAFYI010000002">
    <property type="protein sequence ID" value="HAB2007375.1"/>
    <property type="molecule type" value="Genomic_DNA"/>
</dbReference>
<dbReference type="EMBL" id="DAAGPO010000002">
    <property type="protein sequence ID" value="HAB4030861.1"/>
    <property type="molecule type" value="Genomic_DNA"/>
</dbReference>
<evidence type="ECO:0000313" key="3">
    <source>
        <dbReference type="EMBL" id="HAB3819003.1"/>
    </source>
</evidence>
<evidence type="ECO:0000313" key="4">
    <source>
        <dbReference type="EMBL" id="HAB4030861.1"/>
    </source>
</evidence>
<organism evidence="3">
    <name type="scientific">Salmonella enterica I</name>
    <dbReference type="NCBI Taxonomy" id="59201"/>
    <lineage>
        <taxon>Bacteria</taxon>
        <taxon>Pseudomonadati</taxon>
        <taxon>Pseudomonadota</taxon>
        <taxon>Gammaproteobacteria</taxon>
        <taxon>Enterobacterales</taxon>
        <taxon>Enterobacteriaceae</taxon>
        <taxon>Salmonella</taxon>
    </lineage>
</organism>